<name>A0ABW7MW90_9FLAO</name>
<accession>A0ABW7MW90</accession>
<dbReference type="Proteomes" id="UP001610100">
    <property type="component" value="Unassembled WGS sequence"/>
</dbReference>
<gene>
    <name evidence="1" type="ORF">V8G58_04025</name>
</gene>
<dbReference type="RefSeq" id="WP_344739976.1">
    <property type="nucleotide sequence ID" value="NZ_BAABAY010000001.1"/>
</dbReference>
<protein>
    <submittedName>
        <fullName evidence="1">Glucan endo-1,3-beta-D-glucosidase</fullName>
    </submittedName>
</protein>
<proteinExistence type="predicted"/>
<reference evidence="1 2" key="1">
    <citation type="submission" date="2024-02" db="EMBL/GenBank/DDBJ databases">
        <title>A Gaetbulibacter species isolated from tidal flats and genomic insights of their niches.</title>
        <authorList>
            <person name="Ye Y."/>
        </authorList>
    </citation>
    <scope>NUCLEOTIDE SEQUENCE [LARGE SCALE GENOMIC DNA]</scope>
    <source>
        <strain evidence="1 2">KYW382</strain>
    </source>
</reference>
<dbReference type="PROSITE" id="PS51257">
    <property type="entry name" value="PROKAR_LIPOPROTEIN"/>
    <property type="match status" value="1"/>
</dbReference>
<comment type="caution">
    <text evidence="1">The sequence shown here is derived from an EMBL/GenBank/DDBJ whole genome shotgun (WGS) entry which is preliminary data.</text>
</comment>
<evidence type="ECO:0000313" key="1">
    <source>
        <dbReference type="EMBL" id="MFH6771091.1"/>
    </source>
</evidence>
<dbReference type="EMBL" id="JBAWKB010000001">
    <property type="protein sequence ID" value="MFH6771091.1"/>
    <property type="molecule type" value="Genomic_DNA"/>
</dbReference>
<evidence type="ECO:0000313" key="2">
    <source>
        <dbReference type="Proteomes" id="UP001610100"/>
    </source>
</evidence>
<keyword evidence="2" id="KW-1185">Reference proteome</keyword>
<sequence>MKHLKYIIGTLIFGLLFFYGCQNEDIPFGELTAPSNVQISVKYLDDVDGDGVLDVTSAPGLGSGQVEISASADNATSFHVIVQGQTVLQKGGKVDHIFATLGNNTYPITVVAYGTGGASTTKTIDIDVLSLYEPPADLLEMLYGTGQRTWRIEAEVDNHFGLGAPNGDNPFGYYGAPANAKDGVGMYDDRYIFNEDGTFTHITNGDVFGRDGLIQELNGAGGTQDNADILNYPYDDYTETWSLSAPGDVETITLSGLGFIGYYTGGDHKYQIIERSPNKMTIKTLDGNGEFDWGFKLIAVD</sequence>
<organism evidence="1 2">
    <name type="scientific">Gaetbulibacter aestuarii</name>
    <dbReference type="NCBI Taxonomy" id="1502358"/>
    <lineage>
        <taxon>Bacteria</taxon>
        <taxon>Pseudomonadati</taxon>
        <taxon>Bacteroidota</taxon>
        <taxon>Flavobacteriia</taxon>
        <taxon>Flavobacteriales</taxon>
        <taxon>Flavobacteriaceae</taxon>
        <taxon>Gaetbulibacter</taxon>
    </lineage>
</organism>